<evidence type="ECO:0000256" key="4">
    <source>
        <dbReference type="ARBA" id="ARBA00022989"/>
    </source>
</evidence>
<feature type="transmembrane region" description="Helical" evidence="6">
    <location>
        <begin position="151"/>
        <end position="173"/>
    </location>
</feature>
<keyword evidence="5 6" id="KW-0472">Membrane</keyword>
<gene>
    <name evidence="7" type="ORF">BE15_08520</name>
</gene>
<proteinExistence type="predicted"/>
<keyword evidence="3 6" id="KW-0812">Transmembrane</keyword>
<evidence type="ECO:0000256" key="6">
    <source>
        <dbReference type="SAM" id="Phobius"/>
    </source>
</evidence>
<feature type="transmembrane region" description="Helical" evidence="6">
    <location>
        <begin position="77"/>
        <end position="95"/>
    </location>
</feature>
<feature type="transmembrane region" description="Helical" evidence="6">
    <location>
        <begin position="127"/>
        <end position="144"/>
    </location>
</feature>
<protein>
    <recommendedName>
        <fullName evidence="9">Flippase-like domain-containing protein</fullName>
    </recommendedName>
</protein>
<feature type="transmembrane region" description="Helical" evidence="6">
    <location>
        <begin position="216"/>
        <end position="238"/>
    </location>
</feature>
<keyword evidence="4 6" id="KW-1133">Transmembrane helix</keyword>
<feature type="transmembrane region" description="Helical" evidence="6">
    <location>
        <begin position="292"/>
        <end position="312"/>
    </location>
</feature>
<dbReference type="InterPro" id="IPR022791">
    <property type="entry name" value="L-PG_synthase/AglD"/>
</dbReference>
<evidence type="ECO:0000256" key="3">
    <source>
        <dbReference type="ARBA" id="ARBA00022692"/>
    </source>
</evidence>
<evidence type="ECO:0000313" key="8">
    <source>
        <dbReference type="Proteomes" id="UP000075260"/>
    </source>
</evidence>
<evidence type="ECO:0000256" key="1">
    <source>
        <dbReference type="ARBA" id="ARBA00004651"/>
    </source>
</evidence>
<dbReference type="Pfam" id="PF03706">
    <property type="entry name" value="LPG_synthase_TM"/>
    <property type="match status" value="1"/>
</dbReference>
<dbReference type="RefSeq" id="WP_061610082.1">
    <property type="nucleotide sequence ID" value="NZ_JEMA01000683.1"/>
</dbReference>
<keyword evidence="2" id="KW-1003">Cell membrane</keyword>
<accession>A0A150QGJ9</accession>
<dbReference type="EMBL" id="JEMA01000683">
    <property type="protein sequence ID" value="KYF67114.1"/>
    <property type="molecule type" value="Genomic_DNA"/>
</dbReference>
<dbReference type="AlphaFoldDB" id="A0A150QGJ9"/>
<dbReference type="NCBIfam" id="TIGR00374">
    <property type="entry name" value="flippase-like domain"/>
    <property type="match status" value="1"/>
</dbReference>
<dbReference type="GO" id="GO:0005886">
    <property type="term" value="C:plasma membrane"/>
    <property type="evidence" value="ECO:0007669"/>
    <property type="project" value="UniProtKB-SubCell"/>
</dbReference>
<evidence type="ECO:0000313" key="7">
    <source>
        <dbReference type="EMBL" id="KYF67114.1"/>
    </source>
</evidence>
<comment type="subcellular location">
    <subcellularLocation>
        <location evidence="1">Cell membrane</location>
        <topology evidence="1">Multi-pass membrane protein</topology>
    </subcellularLocation>
</comment>
<evidence type="ECO:0008006" key="9">
    <source>
        <dbReference type="Google" id="ProtNLM"/>
    </source>
</evidence>
<feature type="transmembrane region" description="Helical" evidence="6">
    <location>
        <begin position="250"/>
        <end position="272"/>
    </location>
</feature>
<dbReference type="PANTHER" id="PTHR40277:SF1">
    <property type="entry name" value="BLL5419 PROTEIN"/>
    <property type="match status" value="1"/>
</dbReference>
<organism evidence="7 8">
    <name type="scientific">Sorangium cellulosum</name>
    <name type="common">Polyangium cellulosum</name>
    <dbReference type="NCBI Taxonomy" id="56"/>
    <lineage>
        <taxon>Bacteria</taxon>
        <taxon>Pseudomonadati</taxon>
        <taxon>Myxococcota</taxon>
        <taxon>Polyangia</taxon>
        <taxon>Polyangiales</taxon>
        <taxon>Polyangiaceae</taxon>
        <taxon>Sorangium</taxon>
    </lineage>
</organism>
<dbReference type="PANTHER" id="PTHR40277">
    <property type="entry name" value="BLL5419 PROTEIN"/>
    <property type="match status" value="1"/>
</dbReference>
<evidence type="ECO:0000256" key="5">
    <source>
        <dbReference type="ARBA" id="ARBA00023136"/>
    </source>
</evidence>
<reference evidence="7 8" key="1">
    <citation type="submission" date="2014-02" db="EMBL/GenBank/DDBJ databases">
        <title>The small core and large imbalanced accessory genome model reveals a collaborative survival strategy of Sorangium cellulosum strains in nature.</title>
        <authorList>
            <person name="Han K."/>
            <person name="Peng R."/>
            <person name="Blom J."/>
            <person name="Li Y.-Z."/>
        </authorList>
    </citation>
    <scope>NUCLEOTIDE SEQUENCE [LARGE SCALE GENOMIC DNA]</scope>
    <source>
        <strain evidence="7 8">So0008-312</strain>
    </source>
</reference>
<feature type="transmembrane region" description="Helical" evidence="6">
    <location>
        <begin position="34"/>
        <end position="56"/>
    </location>
</feature>
<dbReference type="Proteomes" id="UP000075260">
    <property type="component" value="Unassembled WGS sequence"/>
</dbReference>
<comment type="caution">
    <text evidence="7">The sequence shown here is derived from an EMBL/GenBank/DDBJ whole genome shotgun (WGS) entry which is preliminary data.</text>
</comment>
<dbReference type="OrthoDB" id="5503068at2"/>
<evidence type="ECO:0000256" key="2">
    <source>
        <dbReference type="ARBA" id="ARBA00022475"/>
    </source>
</evidence>
<sequence length="333" mass="35104">MRRTVVRALVRLVGPLLLAAVILRIDDRDAVLAALTSASAGPLALAAALNLLNIHLKVVRWDALLRARGIRYPLGRAWASFMTSLYVGMLTPGRVGDLLRIRYLRHDLGVPYAEGLASVVMDRLCDLYVLAAFVAVGVAHYSAVIAGRLAWVTWGGIALTVLAPLVLLIPGLAERLLLALSRKLAKAPAVGAEAGTEPGAASRFLVALRAHVGRGLLFTLPVTVATFLVNFLQGYLIARALGLSLSLFDVTCLLAIANLLGLLPISIAGVGVREFFFALVFPSLGFSAEHGVSFGLLVFAVVYLVVVALGFVSWQLAPPPSAPEAAPAGAARP</sequence>
<name>A0A150QGJ9_SORCE</name>